<dbReference type="Pfam" id="PF00563">
    <property type="entry name" value="EAL"/>
    <property type="match status" value="1"/>
</dbReference>
<feature type="region of interest" description="Disordered" evidence="1">
    <location>
        <begin position="346"/>
        <end position="371"/>
    </location>
</feature>
<dbReference type="PROSITE" id="PS50887">
    <property type="entry name" value="GGDEF"/>
    <property type="match status" value="1"/>
</dbReference>
<dbReference type="SMART" id="SM00267">
    <property type="entry name" value="GGDEF"/>
    <property type="match status" value="1"/>
</dbReference>
<dbReference type="PANTHER" id="PTHR33121:SF15">
    <property type="entry name" value="BLUE LIGHT- AND TEMPERATURE-REGULATED ANTIREPRESSOR BLUF"/>
    <property type="match status" value="1"/>
</dbReference>
<organism evidence="4 5">
    <name type="scientific">Kineococcus glutinatus</name>
    <dbReference type="NCBI Taxonomy" id="1070872"/>
    <lineage>
        <taxon>Bacteria</taxon>
        <taxon>Bacillati</taxon>
        <taxon>Actinomycetota</taxon>
        <taxon>Actinomycetes</taxon>
        <taxon>Kineosporiales</taxon>
        <taxon>Kineosporiaceae</taxon>
        <taxon>Kineococcus</taxon>
    </lineage>
</organism>
<dbReference type="Gene3D" id="3.20.20.450">
    <property type="entry name" value="EAL domain"/>
    <property type="match status" value="1"/>
</dbReference>
<evidence type="ECO:0000313" key="4">
    <source>
        <dbReference type="EMBL" id="GAA4992523.1"/>
    </source>
</evidence>
<gene>
    <name evidence="4" type="ORF">GCM10023225_30790</name>
</gene>
<dbReference type="InterPro" id="IPR050706">
    <property type="entry name" value="Cyclic-di-GMP_PDE-like"/>
</dbReference>
<dbReference type="InterPro" id="IPR003018">
    <property type="entry name" value="GAF"/>
</dbReference>
<dbReference type="InterPro" id="IPR029787">
    <property type="entry name" value="Nucleotide_cyclase"/>
</dbReference>
<accession>A0ABP9I9M2</accession>
<dbReference type="NCBIfam" id="TIGR00254">
    <property type="entry name" value="GGDEF"/>
    <property type="match status" value="1"/>
</dbReference>
<proteinExistence type="predicted"/>
<evidence type="ECO:0008006" key="6">
    <source>
        <dbReference type="Google" id="ProtNLM"/>
    </source>
</evidence>
<dbReference type="SUPFAM" id="SSF141868">
    <property type="entry name" value="EAL domain-like"/>
    <property type="match status" value="1"/>
</dbReference>
<keyword evidence="5" id="KW-1185">Reference proteome</keyword>
<evidence type="ECO:0000256" key="1">
    <source>
        <dbReference type="SAM" id="MobiDB-lite"/>
    </source>
</evidence>
<dbReference type="RefSeq" id="WP_345713608.1">
    <property type="nucleotide sequence ID" value="NZ_BAABIL010000555.1"/>
</dbReference>
<dbReference type="CDD" id="cd01948">
    <property type="entry name" value="EAL"/>
    <property type="match status" value="1"/>
</dbReference>
<feature type="compositionally biased region" description="Low complexity" evidence="1">
    <location>
        <begin position="346"/>
        <end position="364"/>
    </location>
</feature>
<feature type="domain" description="EAL" evidence="2">
    <location>
        <begin position="517"/>
        <end position="752"/>
    </location>
</feature>
<protein>
    <recommendedName>
        <fullName evidence="6">Diguanylate cyclase (GGDEF)-like protein</fullName>
    </recommendedName>
</protein>
<sequence>MSGTTDRVTAAASGTGAVTDFASAAERTLADMRQRIGLDSWWVARRVGDEQVVLAAVDPVDGLATGSSQPWGASYCRQVLAGAAPAAAGRVDDVPALVRAREASGTDAAAVIVVPVTAPSGEVLATVCAIGRREVPGLERALPTVQVQAGMLGVLLAQELQLADQVRRAERAEQAAHTDPLTGVGNRRAWDAALAAEEARAARYAAPASVVVLDLDGLKDVNDVLGHEAGDHLLRQVATVIGKRLRTSDLLARLGGDEFGLLLPATDLAGAEELVADLRDLLAATGVDVSAGASPRRCDGGLAAAWADADAAMYVDKASRRQRAGGPANPPTGAAAVVRAVAAPAAGPAPSPAATAGGTSPGTALPRPGTAPGAVDALLGVVREQVGADLAYISTLEDDHRRYRNLVSPHPLPIAVGHTEPLLGSLCGTVVAGGAPLVVPDTARPPHDTTRSHRELGVGSYVGVPLQRRDGRLYGTLCTVSRAPDPTLRDRDVGILQAVAGAVMELVEDEDRADTHRRGVLARLDDLRTGGGPRMVYQPVVDLTSLRTVGAEALSRFPAGTPAPDRWFAEAALVGAGAALELRAVANALEALPLLPGFLAVNASPATIATPAFARLLAGHRLERLVVEVTEHEAIDDYSRLRQALEPLRARGLRVAVDDTGAGYASMRHVLALVPDVVKLDISLVRGIDADTSRGALAAALVAFAGATGARLVAEGVETAAELTRLRELGVHWGQGYHLARPVPLADLPPAA</sequence>
<dbReference type="SMART" id="SM00065">
    <property type="entry name" value="GAF"/>
    <property type="match status" value="2"/>
</dbReference>
<dbReference type="Pfam" id="PF00990">
    <property type="entry name" value="GGDEF"/>
    <property type="match status" value="1"/>
</dbReference>
<evidence type="ECO:0000259" key="3">
    <source>
        <dbReference type="PROSITE" id="PS50887"/>
    </source>
</evidence>
<feature type="domain" description="GGDEF" evidence="3">
    <location>
        <begin position="206"/>
        <end position="329"/>
    </location>
</feature>
<evidence type="ECO:0000259" key="2">
    <source>
        <dbReference type="PROSITE" id="PS50883"/>
    </source>
</evidence>
<dbReference type="Gene3D" id="3.30.70.270">
    <property type="match status" value="1"/>
</dbReference>
<name>A0ABP9I9M2_9ACTN</name>
<dbReference type="InterPro" id="IPR043128">
    <property type="entry name" value="Rev_trsase/Diguanyl_cyclase"/>
</dbReference>
<dbReference type="InterPro" id="IPR000160">
    <property type="entry name" value="GGDEF_dom"/>
</dbReference>
<dbReference type="PROSITE" id="PS50883">
    <property type="entry name" value="EAL"/>
    <property type="match status" value="1"/>
</dbReference>
<reference evidence="5" key="1">
    <citation type="journal article" date="2019" name="Int. J. Syst. Evol. Microbiol.">
        <title>The Global Catalogue of Microorganisms (GCM) 10K type strain sequencing project: providing services to taxonomists for standard genome sequencing and annotation.</title>
        <authorList>
            <consortium name="The Broad Institute Genomics Platform"/>
            <consortium name="The Broad Institute Genome Sequencing Center for Infectious Disease"/>
            <person name="Wu L."/>
            <person name="Ma J."/>
        </authorList>
    </citation>
    <scope>NUCLEOTIDE SEQUENCE [LARGE SCALE GENOMIC DNA]</scope>
    <source>
        <strain evidence="5">JCM 18126</strain>
    </source>
</reference>
<dbReference type="InterPro" id="IPR001633">
    <property type="entry name" value="EAL_dom"/>
</dbReference>
<dbReference type="PANTHER" id="PTHR33121">
    <property type="entry name" value="CYCLIC DI-GMP PHOSPHODIESTERASE PDEF"/>
    <property type="match status" value="1"/>
</dbReference>
<dbReference type="SUPFAM" id="SSF55781">
    <property type="entry name" value="GAF domain-like"/>
    <property type="match status" value="2"/>
</dbReference>
<dbReference type="Proteomes" id="UP001501195">
    <property type="component" value="Unassembled WGS sequence"/>
</dbReference>
<dbReference type="Pfam" id="PF01590">
    <property type="entry name" value="GAF"/>
    <property type="match status" value="1"/>
</dbReference>
<dbReference type="EMBL" id="BAABIL010000555">
    <property type="protein sequence ID" value="GAA4992523.1"/>
    <property type="molecule type" value="Genomic_DNA"/>
</dbReference>
<dbReference type="SUPFAM" id="SSF55073">
    <property type="entry name" value="Nucleotide cyclase"/>
    <property type="match status" value="1"/>
</dbReference>
<dbReference type="Gene3D" id="3.30.450.40">
    <property type="match status" value="2"/>
</dbReference>
<dbReference type="InterPro" id="IPR029016">
    <property type="entry name" value="GAF-like_dom_sf"/>
</dbReference>
<dbReference type="CDD" id="cd01949">
    <property type="entry name" value="GGDEF"/>
    <property type="match status" value="1"/>
</dbReference>
<dbReference type="InterPro" id="IPR035919">
    <property type="entry name" value="EAL_sf"/>
</dbReference>
<comment type="caution">
    <text evidence="4">The sequence shown here is derived from an EMBL/GenBank/DDBJ whole genome shotgun (WGS) entry which is preliminary data.</text>
</comment>
<dbReference type="SMART" id="SM00052">
    <property type="entry name" value="EAL"/>
    <property type="match status" value="1"/>
</dbReference>
<evidence type="ECO:0000313" key="5">
    <source>
        <dbReference type="Proteomes" id="UP001501195"/>
    </source>
</evidence>